<keyword evidence="2" id="KW-1185">Reference proteome</keyword>
<reference evidence="1 2" key="1">
    <citation type="journal article" date="2017" name="PLoS Biol.">
        <title>The sea cucumber genome provides insights into morphological evolution and visceral regeneration.</title>
        <authorList>
            <person name="Zhang X."/>
            <person name="Sun L."/>
            <person name="Yuan J."/>
            <person name="Sun Y."/>
            <person name="Gao Y."/>
            <person name="Zhang L."/>
            <person name="Li S."/>
            <person name="Dai H."/>
            <person name="Hamel J.F."/>
            <person name="Liu C."/>
            <person name="Yu Y."/>
            <person name="Liu S."/>
            <person name="Lin W."/>
            <person name="Guo K."/>
            <person name="Jin S."/>
            <person name="Xu P."/>
            <person name="Storey K.B."/>
            <person name="Huan P."/>
            <person name="Zhang T."/>
            <person name="Zhou Y."/>
            <person name="Zhang J."/>
            <person name="Lin C."/>
            <person name="Li X."/>
            <person name="Xing L."/>
            <person name="Huo D."/>
            <person name="Sun M."/>
            <person name="Wang L."/>
            <person name="Mercier A."/>
            <person name="Li F."/>
            <person name="Yang H."/>
            <person name="Xiang J."/>
        </authorList>
    </citation>
    <scope>NUCLEOTIDE SEQUENCE [LARGE SCALE GENOMIC DNA]</scope>
    <source>
        <strain evidence="1">Shaxun</strain>
        <tissue evidence="1">Muscle</tissue>
    </source>
</reference>
<dbReference type="OrthoDB" id="10473479at2759"/>
<sequence length="522" mass="58983">MYSYRVKAPYRSNGIVTMLMVSLLCCGDVCSLGKAKDSNYFNMFSEIVIVFIHVNQSTADVHKNNNGWIEDDVHLSPRQFFQLRAQNGQCLTLSDTEGRLSDCTNEFGDISKSTIYRLHGAPGNQRIELFGSSQCLDREHCHSSTSNLRSSDCGHCGAVHWDLRKDGTLREDKGLNCIYAMLSANTVEVHHTSDGCTPFKVAVIGDSVLLKTVTYGDCLSNGVFTDCESAPRFMVFGLPYNYQFRNVITGTCLDREHCHFSTSNIRLFDCTHCGAIHWSIDGTKVGEDSMQNCVDRGQDNAAVMAHCSDGWEKIIFEILYSIYASEDNIDSPTFLSGFPKAAVSSYTENLTKLSLRGLRIYKDELDVTSRLEFVQALPIKDAFSVETNLGVYQVRYWVTTIVTNEPYDTDLLRKLTNKFMNDPEGIRAIYVRYGAVDDARLHFGEDDGLISLFVTDDDTPGEISRSSYDAAIVQLDTELKKHNWWLSSPSVHHQKHEQTYFNFRGDTPFHQALYWPVIKRDE</sequence>
<dbReference type="EMBL" id="MRZV01000008">
    <property type="protein sequence ID" value="PIK62651.1"/>
    <property type="molecule type" value="Genomic_DNA"/>
</dbReference>
<protein>
    <submittedName>
        <fullName evidence="1">Uncharacterized protein</fullName>
    </submittedName>
</protein>
<dbReference type="Proteomes" id="UP000230750">
    <property type="component" value="Unassembled WGS sequence"/>
</dbReference>
<organism evidence="1 2">
    <name type="scientific">Stichopus japonicus</name>
    <name type="common">Sea cucumber</name>
    <dbReference type="NCBI Taxonomy" id="307972"/>
    <lineage>
        <taxon>Eukaryota</taxon>
        <taxon>Metazoa</taxon>
        <taxon>Echinodermata</taxon>
        <taxon>Eleutherozoa</taxon>
        <taxon>Echinozoa</taxon>
        <taxon>Holothuroidea</taxon>
        <taxon>Aspidochirotacea</taxon>
        <taxon>Aspidochirotida</taxon>
        <taxon>Stichopodidae</taxon>
        <taxon>Apostichopus</taxon>
    </lineage>
</organism>
<dbReference type="PROSITE" id="PS50231">
    <property type="entry name" value="RICIN_B_LECTIN"/>
    <property type="match status" value="1"/>
</dbReference>
<evidence type="ECO:0000313" key="1">
    <source>
        <dbReference type="EMBL" id="PIK62651.1"/>
    </source>
</evidence>
<dbReference type="InterPro" id="IPR035992">
    <property type="entry name" value="Ricin_B-like_lectins"/>
</dbReference>
<proteinExistence type="predicted"/>
<name>A0A2G8LQZ9_STIJA</name>
<comment type="caution">
    <text evidence="1">The sequence shown here is derived from an EMBL/GenBank/DDBJ whole genome shotgun (WGS) entry which is preliminary data.</text>
</comment>
<dbReference type="AlphaFoldDB" id="A0A2G8LQZ9"/>
<evidence type="ECO:0000313" key="2">
    <source>
        <dbReference type="Proteomes" id="UP000230750"/>
    </source>
</evidence>
<accession>A0A2G8LQZ9</accession>
<dbReference type="SUPFAM" id="SSF50370">
    <property type="entry name" value="Ricin B-like lectins"/>
    <property type="match status" value="2"/>
</dbReference>
<gene>
    <name evidence="1" type="ORF">BSL78_00443</name>
</gene>